<evidence type="ECO:0000259" key="4">
    <source>
        <dbReference type="SMART" id="SM00575"/>
    </source>
</evidence>
<keyword evidence="6" id="KW-1185">Reference proteome</keyword>
<dbReference type="OMA" id="VDIVEGW"/>
<dbReference type="PANTHER" id="PTHR31973">
    <property type="entry name" value="POLYPROTEIN, PUTATIVE-RELATED"/>
    <property type="match status" value="1"/>
</dbReference>
<dbReference type="Gramene" id="evm.model.05.429">
    <property type="protein sequence ID" value="cds.evm.model.05.429"/>
    <property type="gene ID" value="evm.TU.05.429"/>
</dbReference>
<dbReference type="PANTHER" id="PTHR31973:SF199">
    <property type="entry name" value="SWIM-TYPE DOMAIN-CONTAINING PROTEIN"/>
    <property type="match status" value="1"/>
</dbReference>
<sequence>MGRKKQYAGRKKGWPIPKDDENEIPFYELISTFFTLKVHHKGTIDYTLNVPTSYNGGVVEEEFKVNENLGVSSFRKKVNKDHVLEISRHKAYRARTSATKSIEGSYEEQYVASMGLCVFKDKTLKDLLWKAAREPTIRRRWELTGIPCSHVVAVIWHNKQDPELYVSKWYTKEYYMKAYSHQIFPIRIQDEWPRSGKIGMINPIHKKQPGRPKKSRKLELQELVSGKKLKKKFVIIKCSVCGGKGHNLRTCGSNKTTSDMNVVVQAGIGWMELKD</sequence>
<dbReference type="EnsemblPlants" id="evm.model.05.429">
    <property type="protein sequence ID" value="cds.evm.model.05.429"/>
    <property type="gene ID" value="evm.TU.05.429"/>
</dbReference>
<dbReference type="EMBL" id="UZAU01000425">
    <property type="status" value="NOT_ANNOTATED_CDS"/>
    <property type="molecule type" value="Genomic_DNA"/>
</dbReference>
<dbReference type="InterPro" id="IPR007527">
    <property type="entry name" value="Znf_SWIM"/>
</dbReference>
<dbReference type="Pfam" id="PF04434">
    <property type="entry name" value="SWIM"/>
    <property type="match status" value="1"/>
</dbReference>
<feature type="domain" description="Zinc finger PMZ-type" evidence="4">
    <location>
        <begin position="139"/>
        <end position="161"/>
    </location>
</feature>
<keyword evidence="3" id="KW-0862">Zinc</keyword>
<dbReference type="Proteomes" id="UP000596661">
    <property type="component" value="Chromosome 5"/>
</dbReference>
<protein>
    <recommendedName>
        <fullName evidence="4">Zinc finger PMZ-type domain-containing protein</fullName>
    </recommendedName>
</protein>
<evidence type="ECO:0000313" key="6">
    <source>
        <dbReference type="Proteomes" id="UP000596661"/>
    </source>
</evidence>
<keyword evidence="2" id="KW-0863">Zinc-finger</keyword>
<evidence type="ECO:0000256" key="2">
    <source>
        <dbReference type="ARBA" id="ARBA00022771"/>
    </source>
</evidence>
<reference evidence="5" key="1">
    <citation type="submission" date="2018-11" db="EMBL/GenBank/DDBJ databases">
        <authorList>
            <person name="Grassa J C."/>
        </authorList>
    </citation>
    <scope>NUCLEOTIDE SEQUENCE [LARGE SCALE GENOMIC DNA]</scope>
</reference>
<name>A0A803PQD8_CANSA</name>
<evidence type="ECO:0000256" key="3">
    <source>
        <dbReference type="ARBA" id="ARBA00022833"/>
    </source>
</evidence>
<evidence type="ECO:0000256" key="1">
    <source>
        <dbReference type="ARBA" id="ARBA00022723"/>
    </source>
</evidence>
<accession>A0A803PQD8</accession>
<dbReference type="GO" id="GO:0008270">
    <property type="term" value="F:zinc ion binding"/>
    <property type="evidence" value="ECO:0007669"/>
    <property type="project" value="UniProtKB-KW"/>
</dbReference>
<dbReference type="AlphaFoldDB" id="A0A803PQD8"/>
<evidence type="ECO:0000313" key="5">
    <source>
        <dbReference type="EnsemblPlants" id="cds.evm.model.05.429"/>
    </source>
</evidence>
<dbReference type="InterPro" id="IPR006564">
    <property type="entry name" value="Znf_PMZ"/>
</dbReference>
<reference evidence="5" key="2">
    <citation type="submission" date="2021-03" db="UniProtKB">
        <authorList>
            <consortium name="EnsemblPlants"/>
        </authorList>
    </citation>
    <scope>IDENTIFICATION</scope>
</reference>
<keyword evidence="1" id="KW-0479">Metal-binding</keyword>
<proteinExistence type="predicted"/>
<dbReference type="SMART" id="SM00575">
    <property type="entry name" value="ZnF_PMZ"/>
    <property type="match status" value="1"/>
</dbReference>
<organism evidence="5 6">
    <name type="scientific">Cannabis sativa</name>
    <name type="common">Hemp</name>
    <name type="synonym">Marijuana</name>
    <dbReference type="NCBI Taxonomy" id="3483"/>
    <lineage>
        <taxon>Eukaryota</taxon>
        <taxon>Viridiplantae</taxon>
        <taxon>Streptophyta</taxon>
        <taxon>Embryophyta</taxon>
        <taxon>Tracheophyta</taxon>
        <taxon>Spermatophyta</taxon>
        <taxon>Magnoliopsida</taxon>
        <taxon>eudicotyledons</taxon>
        <taxon>Gunneridae</taxon>
        <taxon>Pentapetalae</taxon>
        <taxon>rosids</taxon>
        <taxon>fabids</taxon>
        <taxon>Rosales</taxon>
        <taxon>Cannabaceae</taxon>
        <taxon>Cannabis</taxon>
    </lineage>
</organism>